<sequence>MATPEFHHQWPATYFESSFNKGREIYISFYDPPMNRYRVIIDGKTIALLDKPGTPTYKLTGLSNKAHTIRVEKINESQNNRGTFRGFFLKTGATALPLTKRARQIEFIGDSDMVGYANTSTKRECTKAEVFETTDSHKAYPAQVARTYNADFQLNAYSGIGIVRNYDGNEPDRPMPVLYPRVLFDDPTPYDRKGWAPQVIVIAIGGNDFSTPLKPGEKWKDLAALRADWETVYVNFLSDIRAQNPHTFILMGIQDGFNDDYFKASQSVLATYKATGDTRIGAVVYPKLESTACDWHPSLNDHKTMKTIVETFIDTHPDIWQGK</sequence>
<dbReference type="SUPFAM" id="SSF52266">
    <property type="entry name" value="SGNH hydrolase"/>
    <property type="match status" value="1"/>
</dbReference>
<accession>A0ABT5HJ50</accession>
<feature type="domain" description="Carbohydrate esterase 2 N-terminal" evidence="1">
    <location>
        <begin position="6"/>
        <end position="97"/>
    </location>
</feature>
<evidence type="ECO:0000259" key="1">
    <source>
        <dbReference type="Pfam" id="PF17996"/>
    </source>
</evidence>
<dbReference type="CDD" id="cd01831">
    <property type="entry name" value="Endoglucanase_E_like"/>
    <property type="match status" value="1"/>
</dbReference>
<evidence type="ECO:0000313" key="2">
    <source>
        <dbReference type="EMBL" id="MDC7676165.1"/>
    </source>
</evidence>
<dbReference type="Gene3D" id="2.60.120.260">
    <property type="entry name" value="Galactose-binding domain-like"/>
    <property type="match status" value="1"/>
</dbReference>
<dbReference type="Gene3D" id="3.40.50.1110">
    <property type="entry name" value="SGNH hydrolase"/>
    <property type="match status" value="1"/>
</dbReference>
<name>A0ABT5HJ50_9CAUL</name>
<dbReference type="PANTHER" id="PTHR37834:SF2">
    <property type="entry name" value="ESTERASE, SGNH HYDROLASE-TYPE"/>
    <property type="match status" value="1"/>
</dbReference>
<dbReference type="InterPro" id="IPR037461">
    <property type="entry name" value="CtCE2-like_dom"/>
</dbReference>
<evidence type="ECO:0000313" key="3">
    <source>
        <dbReference type="Proteomes" id="UP001218579"/>
    </source>
</evidence>
<dbReference type="PANTHER" id="PTHR37834">
    <property type="entry name" value="GDSL-LIKE LIPASE/ACYLHYDROLASE DOMAIN PROTEIN (AFU_ORTHOLOGUE AFUA_2G00620)"/>
    <property type="match status" value="1"/>
</dbReference>
<dbReference type="InterPro" id="IPR036514">
    <property type="entry name" value="SGNH_hydro_sf"/>
</dbReference>
<gene>
    <name evidence="2" type="ORF">PQU98_08490</name>
</gene>
<organism evidence="2 3">
    <name type="scientific">Asticcacaulis machinosus</name>
    <dbReference type="NCBI Taxonomy" id="2984211"/>
    <lineage>
        <taxon>Bacteria</taxon>
        <taxon>Pseudomonadati</taxon>
        <taxon>Pseudomonadota</taxon>
        <taxon>Alphaproteobacteria</taxon>
        <taxon>Caulobacterales</taxon>
        <taxon>Caulobacteraceae</taxon>
        <taxon>Asticcacaulis</taxon>
    </lineage>
</organism>
<dbReference type="RefSeq" id="WP_272745480.1">
    <property type="nucleotide sequence ID" value="NZ_JAQQKV010000002.1"/>
</dbReference>
<dbReference type="InterPro" id="IPR040794">
    <property type="entry name" value="CE2_N"/>
</dbReference>
<reference evidence="2 3" key="1">
    <citation type="submission" date="2023-01" db="EMBL/GenBank/DDBJ databases">
        <title>Novel species of the genus Asticcacaulis isolated from rivers.</title>
        <authorList>
            <person name="Lu H."/>
        </authorList>
    </citation>
    <scope>NUCLEOTIDE SEQUENCE [LARGE SCALE GENOMIC DNA]</scope>
    <source>
        <strain evidence="2 3">LKC15W</strain>
    </source>
</reference>
<dbReference type="EMBL" id="JAQQKV010000002">
    <property type="protein sequence ID" value="MDC7676165.1"/>
    <property type="molecule type" value="Genomic_DNA"/>
</dbReference>
<keyword evidence="3" id="KW-1185">Reference proteome</keyword>
<dbReference type="Proteomes" id="UP001218579">
    <property type="component" value="Unassembled WGS sequence"/>
</dbReference>
<dbReference type="InterPro" id="IPR052762">
    <property type="entry name" value="PCW_deacetylase/CE"/>
</dbReference>
<protein>
    <submittedName>
        <fullName evidence="2">GDSL-type esterase/lipase family protein</fullName>
    </submittedName>
</protein>
<comment type="caution">
    <text evidence="2">The sequence shown here is derived from an EMBL/GenBank/DDBJ whole genome shotgun (WGS) entry which is preliminary data.</text>
</comment>
<proteinExistence type="predicted"/>
<dbReference type="Pfam" id="PF17996">
    <property type="entry name" value="CE2_N"/>
    <property type="match status" value="1"/>
</dbReference>